<dbReference type="EMBL" id="CP000498">
    <property type="protein sequence ID" value="ABN66278.2"/>
    <property type="molecule type" value="Genomic_DNA"/>
</dbReference>
<keyword evidence="3 8" id="KW-0812">Transmembrane</keyword>
<dbReference type="STRING" id="322104.A3LSR3"/>
<feature type="compositionally biased region" description="Acidic residues" evidence="7">
    <location>
        <begin position="735"/>
        <end position="750"/>
    </location>
</feature>
<dbReference type="eggNOG" id="ENOG502QPTQ">
    <property type="taxonomic scope" value="Eukaryota"/>
</dbReference>
<feature type="non-terminal residue" evidence="9">
    <location>
        <position position="1"/>
    </location>
</feature>
<gene>
    <name evidence="9" type="primary">MNR2</name>
    <name evidence="9" type="ORF">PICST_58541</name>
</gene>
<comment type="similarity">
    <text evidence="2">Belongs to the CorA metal ion transporter (MIT) (TC 1.A.35) family.</text>
</comment>
<name>A3LSR3_PICST</name>
<feature type="region of interest" description="Disordered" evidence="7">
    <location>
        <begin position="617"/>
        <end position="645"/>
    </location>
</feature>
<sequence>ESSSSASSQFNINNHTRNSMSSDNAAEPSDSVNKAREINPGVYIDHRLHNDLAHLHSSPARSRRRTDNLNGDNDNSDKPTTLTRRYTADSVHSSGGSGRVMSREPSLPLTNRNLQSLLTQSDPLAQGPRSAISPTNAKYAPIALDMDKYARDQRLVARAQTWSNPFNRSGHNDDHDRYSLNSLEFGGSNPSSDHSSDSTSLDDVCFPDYYGHEDAGNKESTYQWPDLKFLEEFVLEEFEEAEEERNELSQGSPNVNFREPVARQHVERQTSVSPKENQQENKIDDSATETTPLVASRQIDEVASLDSLQDSFRVRPTPIQPWDHSKEQIPTILQHQPSRAHLKNSKYDSRTGKVDGKLCRFTYFREDLEKTIHAPTIGGLISEEPIIGEENTTSLNKKWRGGVDNIEDLLDIAESNEEELEELFTRLQDLFQPSHYSQDYSSLNSTNGGPVTSPPSSNNIPSIAVPSEPVNLSTNNLNRTGSKSGLDTPGAATTVPSVAEEVEPRYIPFWLDVLDPTEEEMKVLSKTFGIHPLTTEDIFLGETREKVELFKSYYFICFTSFDVVYERRKQRAKEHEKKMNRLQELYEQGYDGDDASSIFGSPERRSWIRNAFNRISRKKTGKRSRPPSFIQGTKESASMKSKGKKIREGELSPLNMYMIVFKNAVITFHFSATPHPINVRRRARLLREYLTVTSDWICYALIDDITDSFAPMIDSIEEEVNSIEDAILKMHSGEDSDDDSESDDSGDENEESHHSPPKKPRNSNKDNVFIWRKRSKSTVDHGIGSRLRKIKSENSSKTSSKSSSTSSRILGWKRKGDMLRRIGECRKRVMSVLRLLGSKADVIKGFSKRFSEAMAESNKTSSKGEIGMYLGDIQDHVVTMVQSLNHYEKLLARFHSNYLAQINIDMTKVNNDTNDVLGKITILGTIVLPINVVTGLWGMNCVVPGQEYDSLTWFYSIVGFMCLFSIVAYNYARKVTGL</sequence>
<feature type="region of interest" description="Disordered" evidence="7">
    <location>
        <begin position="163"/>
        <end position="200"/>
    </location>
</feature>
<dbReference type="KEGG" id="pic:PICST_58541"/>
<evidence type="ECO:0000256" key="6">
    <source>
        <dbReference type="SAM" id="Coils"/>
    </source>
</evidence>
<dbReference type="AlphaFoldDB" id="A3LSR3"/>
<dbReference type="Pfam" id="PF01544">
    <property type="entry name" value="CorA"/>
    <property type="match status" value="1"/>
</dbReference>
<accession>A3LSR3</accession>
<dbReference type="PANTHER" id="PTHR21535">
    <property type="entry name" value="MAGNESIUM AND COBALT TRANSPORT PROTEIN/MITOCHONDRIAL IMPORT INNER MEMBRANE TRANSLOCASE SUBUNIT TIM8"/>
    <property type="match status" value="1"/>
</dbReference>
<feature type="compositionally biased region" description="Polar residues" evidence="7">
    <location>
        <begin position="438"/>
        <end position="449"/>
    </location>
</feature>
<comment type="subcellular location">
    <subcellularLocation>
        <location evidence="1">Membrane</location>
        <topology evidence="1">Multi-pass membrane protein</topology>
    </subcellularLocation>
</comment>
<evidence type="ECO:0000256" key="1">
    <source>
        <dbReference type="ARBA" id="ARBA00004141"/>
    </source>
</evidence>
<feature type="compositionally biased region" description="Low complexity" evidence="7">
    <location>
        <begin position="795"/>
        <end position="807"/>
    </location>
</feature>
<feature type="region of interest" description="Disordered" evidence="7">
    <location>
        <begin position="55"/>
        <end position="107"/>
    </location>
</feature>
<dbReference type="InParanoid" id="A3LSR3"/>
<dbReference type="SUPFAM" id="SSF144083">
    <property type="entry name" value="Magnesium transport protein CorA, transmembrane region"/>
    <property type="match status" value="1"/>
</dbReference>
<feature type="region of interest" description="Disordered" evidence="7">
    <location>
        <begin position="1"/>
        <end position="32"/>
    </location>
</feature>
<feature type="compositionally biased region" description="Low complexity" evidence="7">
    <location>
        <begin position="188"/>
        <end position="200"/>
    </location>
</feature>
<dbReference type="OMA" id="DVCFPDY"/>
<dbReference type="CDD" id="cd12829">
    <property type="entry name" value="Alr1p-like"/>
    <property type="match status" value="1"/>
</dbReference>
<dbReference type="Proteomes" id="UP000002258">
    <property type="component" value="Chromosome 4"/>
</dbReference>
<protein>
    <submittedName>
        <fullName evidence="9">Manganese resistance protein MNR2</fullName>
    </submittedName>
</protein>
<dbReference type="OrthoDB" id="29879at2759"/>
<feature type="compositionally biased region" description="Polar residues" evidence="7">
    <location>
        <begin position="68"/>
        <end position="94"/>
    </location>
</feature>
<dbReference type="GO" id="GO:0015095">
    <property type="term" value="F:magnesium ion transmembrane transporter activity"/>
    <property type="evidence" value="ECO:0007669"/>
    <property type="project" value="InterPro"/>
</dbReference>
<dbReference type="GO" id="GO:0010961">
    <property type="term" value="P:intracellular magnesium ion homeostasis"/>
    <property type="evidence" value="ECO:0007669"/>
    <property type="project" value="EnsemblFungi"/>
</dbReference>
<feature type="region of interest" description="Disordered" evidence="7">
    <location>
        <begin position="264"/>
        <end position="291"/>
    </location>
</feature>
<dbReference type="InterPro" id="IPR045861">
    <property type="entry name" value="CorA_cytoplasmic_dom"/>
</dbReference>
<proteinExistence type="inferred from homology"/>
<dbReference type="Gene3D" id="1.20.58.340">
    <property type="entry name" value="Magnesium transport protein CorA, transmembrane region"/>
    <property type="match status" value="3"/>
</dbReference>
<organism evidence="9 10">
    <name type="scientific">Scheffersomyces stipitis (strain ATCC 58785 / CBS 6054 / NBRC 10063 / NRRL Y-11545)</name>
    <name type="common">Yeast</name>
    <name type="synonym">Pichia stipitis</name>
    <dbReference type="NCBI Taxonomy" id="322104"/>
    <lineage>
        <taxon>Eukaryota</taxon>
        <taxon>Fungi</taxon>
        <taxon>Dikarya</taxon>
        <taxon>Ascomycota</taxon>
        <taxon>Saccharomycotina</taxon>
        <taxon>Pichiomycetes</taxon>
        <taxon>Debaryomycetaceae</taxon>
        <taxon>Scheffersomyces</taxon>
    </lineage>
</organism>
<keyword evidence="5 8" id="KW-0472">Membrane</keyword>
<evidence type="ECO:0000256" key="4">
    <source>
        <dbReference type="ARBA" id="ARBA00022989"/>
    </source>
</evidence>
<dbReference type="InterPro" id="IPR045863">
    <property type="entry name" value="CorA_TM1_TM2"/>
</dbReference>
<evidence type="ECO:0000313" key="10">
    <source>
        <dbReference type="Proteomes" id="UP000002258"/>
    </source>
</evidence>
<dbReference type="FunFam" id="1.20.58.340:FF:000008">
    <property type="entry name" value="CorA family metal ion transporter"/>
    <property type="match status" value="1"/>
</dbReference>
<feature type="compositionally biased region" description="Polar residues" evidence="7">
    <location>
        <begin position="470"/>
        <end position="485"/>
    </location>
</feature>
<feature type="transmembrane region" description="Helical" evidence="8">
    <location>
        <begin position="916"/>
        <end position="939"/>
    </location>
</feature>
<evidence type="ECO:0000256" key="2">
    <source>
        <dbReference type="ARBA" id="ARBA00009765"/>
    </source>
</evidence>
<dbReference type="RefSeq" id="XP_001384307.2">
    <property type="nucleotide sequence ID" value="XM_001384270.1"/>
</dbReference>
<reference evidence="9 10" key="1">
    <citation type="journal article" date="2007" name="Nat. Biotechnol.">
        <title>Genome sequence of the lignocellulose-bioconverting and xylose-fermenting yeast Pichia stipitis.</title>
        <authorList>
            <person name="Jeffries T.W."/>
            <person name="Grigoriev I.V."/>
            <person name="Grimwood J."/>
            <person name="Laplaza J.M."/>
            <person name="Aerts A."/>
            <person name="Salamov A."/>
            <person name="Schmutz J."/>
            <person name="Lindquist E."/>
            <person name="Dehal P."/>
            <person name="Shapiro H."/>
            <person name="Jin Y.S."/>
            <person name="Passoth V."/>
            <person name="Richardson P.M."/>
        </authorList>
    </citation>
    <scope>NUCLEOTIDE SEQUENCE [LARGE SCALE GENOMIC DNA]</scope>
    <source>
        <strain evidence="10">ATCC 58785 / CBS 6054 / NBRC 10063 / NRRL Y-11545</strain>
    </source>
</reference>
<feature type="compositionally biased region" description="Low complexity" evidence="7">
    <location>
        <begin position="450"/>
        <end position="467"/>
    </location>
</feature>
<evidence type="ECO:0000256" key="8">
    <source>
        <dbReference type="SAM" id="Phobius"/>
    </source>
</evidence>
<dbReference type="GeneID" id="4839005"/>
<feature type="compositionally biased region" description="Polar residues" evidence="7">
    <location>
        <begin position="9"/>
        <end position="24"/>
    </location>
</feature>
<feature type="coiled-coil region" evidence="6">
    <location>
        <begin position="403"/>
        <end position="430"/>
    </location>
</feature>
<evidence type="ECO:0000256" key="5">
    <source>
        <dbReference type="ARBA" id="ARBA00023136"/>
    </source>
</evidence>
<dbReference type="SUPFAM" id="SSF143865">
    <property type="entry name" value="CorA soluble domain-like"/>
    <property type="match status" value="1"/>
</dbReference>
<dbReference type="FunCoup" id="A3LSR3">
    <property type="interactions" value="111"/>
</dbReference>
<feature type="region of interest" description="Disordered" evidence="7">
    <location>
        <begin position="732"/>
        <end position="808"/>
    </location>
</feature>
<dbReference type="InterPro" id="IPR044089">
    <property type="entry name" value="Alr1-like"/>
</dbReference>
<keyword evidence="6" id="KW-0175">Coiled coil</keyword>
<feature type="transmembrane region" description="Helical" evidence="8">
    <location>
        <begin position="951"/>
        <end position="972"/>
    </location>
</feature>
<dbReference type="Gene3D" id="3.30.460.20">
    <property type="entry name" value="CorA soluble domain-like"/>
    <property type="match status" value="1"/>
</dbReference>
<keyword evidence="10" id="KW-1185">Reference proteome</keyword>
<evidence type="ECO:0000256" key="7">
    <source>
        <dbReference type="SAM" id="MobiDB-lite"/>
    </source>
</evidence>
<feature type="transmembrane region" description="Helical" evidence="8">
    <location>
        <begin position="654"/>
        <end position="672"/>
    </location>
</feature>
<keyword evidence="4 8" id="KW-1133">Transmembrane helix</keyword>
<dbReference type="InterPro" id="IPR002523">
    <property type="entry name" value="MgTranspt_CorA/ZnTranspt_ZntB"/>
</dbReference>
<dbReference type="HOGENOM" id="CLU_007127_3_1_1"/>
<dbReference type="PANTHER" id="PTHR21535:SF51">
    <property type="entry name" value="MANGANESE RESISTANCE PROTEIN MNR2"/>
    <property type="match status" value="1"/>
</dbReference>
<feature type="region of interest" description="Disordered" evidence="7">
    <location>
        <begin position="438"/>
        <end position="493"/>
    </location>
</feature>
<evidence type="ECO:0000313" key="9">
    <source>
        <dbReference type="EMBL" id="ABN66278.2"/>
    </source>
</evidence>
<feature type="compositionally biased region" description="Polar residues" evidence="7">
    <location>
        <begin position="630"/>
        <end position="639"/>
    </location>
</feature>
<dbReference type="GO" id="GO:1990816">
    <property type="term" value="C:vacuole-mitochondrion membrane contact site"/>
    <property type="evidence" value="ECO:0007669"/>
    <property type="project" value="EnsemblFungi"/>
</dbReference>
<dbReference type="GO" id="GO:0000329">
    <property type="term" value="C:fungal-type vacuole membrane"/>
    <property type="evidence" value="ECO:0007669"/>
    <property type="project" value="EnsemblFungi"/>
</dbReference>
<evidence type="ECO:0000256" key="3">
    <source>
        <dbReference type="ARBA" id="ARBA00022692"/>
    </source>
</evidence>